<dbReference type="EMBL" id="MBTF01000034">
    <property type="protein sequence ID" value="OOQ58286.1"/>
    <property type="molecule type" value="Genomic_DNA"/>
</dbReference>
<evidence type="ECO:0000313" key="2">
    <source>
        <dbReference type="EMBL" id="OOQ58286.1"/>
    </source>
</evidence>
<dbReference type="InterPro" id="IPR039442">
    <property type="entry name" value="Mrr-like_dom"/>
</dbReference>
<evidence type="ECO:0000259" key="1">
    <source>
        <dbReference type="Pfam" id="PF13156"/>
    </source>
</evidence>
<gene>
    <name evidence="2" type="ORF">BC343_11675</name>
</gene>
<organism evidence="2 3">
    <name type="scientific">Mucilaginibacter pedocola</name>
    <dbReference type="NCBI Taxonomy" id="1792845"/>
    <lineage>
        <taxon>Bacteria</taxon>
        <taxon>Pseudomonadati</taxon>
        <taxon>Bacteroidota</taxon>
        <taxon>Sphingobacteriia</taxon>
        <taxon>Sphingobacteriales</taxon>
        <taxon>Sphingobacteriaceae</taxon>
        <taxon>Mucilaginibacter</taxon>
    </lineage>
</organism>
<reference evidence="2 3" key="1">
    <citation type="submission" date="2016-07" db="EMBL/GenBank/DDBJ databases">
        <title>Genomic analysis of zinc-resistant bacterium Mucilaginibacter pedocola TBZ30.</title>
        <authorList>
            <person name="Huang J."/>
            <person name="Tang J."/>
        </authorList>
    </citation>
    <scope>NUCLEOTIDE SEQUENCE [LARGE SCALE GENOMIC DNA]</scope>
    <source>
        <strain evidence="2 3">TBZ30</strain>
    </source>
</reference>
<dbReference type="OrthoDB" id="8450256at2"/>
<proteinExistence type="predicted"/>
<dbReference type="RefSeq" id="WP_078350035.1">
    <property type="nucleotide sequence ID" value="NZ_MBTF01000034.1"/>
</dbReference>
<comment type="caution">
    <text evidence="2">The sequence shown here is derived from an EMBL/GenBank/DDBJ whole genome shotgun (WGS) entry which is preliminary data.</text>
</comment>
<sequence>MNKKEFTWEKLDWKDFQRVSLFLYREDHQDPAIEEYLRQGHFQAGIDLLSFQQSTGKYICIQCKHTNLTLAKLKDALSVFLSGDFAAMTETFIISTSADLQKPAVQTWISQQKIALREQKGIAFDVWDRQRLEDRLEWHYLLVEKYFGQAEAIANCFKPAFTAPELLAIQGFITRHIQPFEDQVSEDRWHASDTPRSTQTLAAVLAVPADYKRICLVAEAYEGKSSLFRQTAWDLSRLDLGLVPLILDLKFCSVLPVHQLLDINFGTWREVPAKDLIILIDGLDEVAAEHLDTVAGHIRDFQQEHPAVRLAVSCRTMFYKYQNLATTLKSFEAYELLELHMRQIFDYLEPLLGSREKAMNFYSDMNGLGVADLLGTPFYLVNLAKWFSDLATEMPKNKMAITNRFVDESLQISAGRKLRSGLSLDKHRVKYRIALQQFALLLQIKGWNACSEDDLQQLFEQGETDLLLQSSILNIKGPQWSFINAIFQEQLAALALHKLDVATVISLITLGDKIKKVSRKWIQTLATYLSLLPENDPDREEVVKVIEADNIELLALSEGSKFNNVFRLEVLQKILGRAIRYQARLVIIDEADLAAFAGNDDAVVNELLGILRSDAVMIVKIVACRTLRHIKLSEAQAGRYAAFAIEVLPVLNNADLGRLLLEALAHYKLGDNGFLIRLFENPTLEQSHEFRQGFYQYLAAHQLTDQYYDWLLGGFEPLRQHNVSTIHLGSEKRLLDLLLATRELKHISKLLDVVKGSAFQKMFRDDKDGTKAFYHSLTKVCAEIYRIDPLIIFLVVDYLAHTGRHNFDREPNEMSEFLDLTQTHSLGMQIALLPLYEGHRHNYAYCGAMHPDCFDALFYAVEEGCLDQRGFRDFSNGLYYSGRADDSKRLEELGEKIFGFVDKPDPKANTWQKLEERKRKNDLHLIASQEAFREGVIKLFKIAGGPVIKTNTLHTRFDEDNPRNPLLSSYLTHFISLQAEEKTASLETCLQAVDDEVYFKGWRGERLFTGYLNRYYPGQVQEMLRGYYDEEIVSFPFTEININSEHNAAFLAGLLMKIWAEHQWPTSDQTLLEFSRINTEGYGGMHHRELNRRKSVTDLLLKHFAGREEILKIKILQNLASGVRHYDVLGTQFEICRELEIKEAVPYLLDAIQHQKSYTHHVDDYMALYISLGGGYDRLLPLFEAVTNLNDYLFMFMVKLLEPVYPGQVTARLLECLRAETTEQGRKIEAAKRLAQLGNEEGFLFLINKFEAGKRAPFDVQGKVHYWNVDTSWGLQQLRSLMFLLVDEKTEALRFHDSPKYLLLEILNGFAAKSEPDLSLVTAFMNQCVNDLSITYPANAGHIAWHAEQMMEKYRQINIIPLGNRHIKKILQAIKDC</sequence>
<evidence type="ECO:0000313" key="3">
    <source>
        <dbReference type="Proteomes" id="UP000189739"/>
    </source>
</evidence>
<keyword evidence="3" id="KW-1185">Reference proteome</keyword>
<accession>A0A1S9PBC8</accession>
<feature type="domain" description="Mrr-like" evidence="1">
    <location>
        <begin position="40"/>
        <end position="112"/>
    </location>
</feature>
<name>A0A1S9PBC8_9SPHI</name>
<protein>
    <recommendedName>
        <fullName evidence="1">Mrr-like domain-containing protein</fullName>
    </recommendedName>
</protein>
<dbReference type="Proteomes" id="UP000189739">
    <property type="component" value="Unassembled WGS sequence"/>
</dbReference>
<dbReference type="STRING" id="1792845.BC343_11675"/>
<dbReference type="Pfam" id="PF13156">
    <property type="entry name" value="Mrr_cat_2"/>
    <property type="match status" value="1"/>
</dbReference>